<evidence type="ECO:0000256" key="3">
    <source>
        <dbReference type="ARBA" id="ARBA00022692"/>
    </source>
</evidence>
<dbReference type="InterPro" id="IPR002781">
    <property type="entry name" value="TM_pro_TauE-like"/>
</dbReference>
<dbReference type="GO" id="GO:0005886">
    <property type="term" value="C:plasma membrane"/>
    <property type="evidence" value="ECO:0007669"/>
    <property type="project" value="UniProtKB-SubCell"/>
</dbReference>
<keyword evidence="8" id="KW-1185">Reference proteome</keyword>
<name>A0A6S6R4L8_9FIRM</name>
<evidence type="ECO:0000313" key="7">
    <source>
        <dbReference type="EMBL" id="BCJ96289.1"/>
    </source>
</evidence>
<protein>
    <recommendedName>
        <fullName evidence="6">Probable membrane transporter protein</fullName>
    </recommendedName>
</protein>
<dbReference type="AlphaFoldDB" id="A0A6S6R4L8"/>
<sequence length="261" mass="27919">MYLIFFLICFIASVLGAICGIGGGIIIKPVLDAFGVISVTTISFLSGCTVLSMAGYTFIRSRLEGVSDINVKTGTPLAIGAAFGGIAGKELFESLVSICTDKNMIGAIQAVCLFIITIGTLVYSLHKARINTYQMTSPIMCLLLGSILGMLSSFLGIGGGPVNLVVLYYFFSMSTKVAAENSLYIILFSQITSLISTVLSGNIPNFPLVLLVLMIAAGIAGGVCGRNLNKKINDKLIDKLCVYMMIFLIGINLYNIWKYLQ</sequence>
<keyword evidence="5 6" id="KW-0472">Membrane</keyword>
<dbReference type="PANTHER" id="PTHR43701:SF5">
    <property type="entry name" value="MEMBRANE TRANSPORTER PROTEIN-RELATED"/>
    <property type="match status" value="1"/>
</dbReference>
<reference evidence="7 8" key="1">
    <citation type="journal article" date="2016" name="Int. J. Syst. Evol. Microbiol.">
        <title>Descriptions of Anaerotaenia torta gen. nov., sp. nov. and Anaerocolumna cellulosilytica gen. nov., sp. nov. isolated from a methanogenic reactor of cattle waste.</title>
        <authorList>
            <person name="Uek A."/>
            <person name="Ohtaki Y."/>
            <person name="Kaku N."/>
            <person name="Ueki K."/>
        </authorList>
    </citation>
    <scope>NUCLEOTIDE SEQUENCE [LARGE SCALE GENOMIC DNA]</scope>
    <source>
        <strain evidence="7 8">SN021</strain>
    </source>
</reference>
<feature type="transmembrane region" description="Helical" evidence="6">
    <location>
        <begin position="240"/>
        <end position="257"/>
    </location>
</feature>
<evidence type="ECO:0000313" key="8">
    <source>
        <dbReference type="Proteomes" id="UP000515561"/>
    </source>
</evidence>
<dbReference type="Proteomes" id="UP000515561">
    <property type="component" value="Chromosome"/>
</dbReference>
<comment type="subcellular location">
    <subcellularLocation>
        <location evidence="6">Cell membrane</location>
        <topology evidence="6">Multi-pass membrane protein</topology>
    </subcellularLocation>
    <subcellularLocation>
        <location evidence="1">Membrane</location>
        <topology evidence="1">Multi-pass membrane protein</topology>
    </subcellularLocation>
</comment>
<dbReference type="PANTHER" id="PTHR43701">
    <property type="entry name" value="MEMBRANE TRANSPORTER PROTEIN MJ0441-RELATED"/>
    <property type="match status" value="1"/>
</dbReference>
<feature type="transmembrane region" description="Helical" evidence="6">
    <location>
        <begin position="33"/>
        <end position="59"/>
    </location>
</feature>
<dbReference type="InterPro" id="IPR051598">
    <property type="entry name" value="TSUP/Inactive_protease-like"/>
</dbReference>
<proteinExistence type="inferred from homology"/>
<dbReference type="Pfam" id="PF01925">
    <property type="entry name" value="TauE"/>
    <property type="match status" value="1"/>
</dbReference>
<comment type="similarity">
    <text evidence="2 6">Belongs to the 4-toluene sulfonate uptake permease (TSUP) (TC 2.A.102) family.</text>
</comment>
<evidence type="ECO:0000256" key="1">
    <source>
        <dbReference type="ARBA" id="ARBA00004141"/>
    </source>
</evidence>
<accession>A0A6S6R4L8</accession>
<evidence type="ECO:0000256" key="5">
    <source>
        <dbReference type="ARBA" id="ARBA00023136"/>
    </source>
</evidence>
<feature type="transmembrane region" description="Helical" evidence="6">
    <location>
        <begin position="209"/>
        <end position="228"/>
    </location>
</feature>
<dbReference type="RefSeq" id="WP_184093161.1">
    <property type="nucleotide sequence ID" value="NZ_AP023367.1"/>
</dbReference>
<feature type="transmembrane region" description="Helical" evidence="6">
    <location>
        <begin position="104"/>
        <end position="123"/>
    </location>
</feature>
<feature type="transmembrane region" description="Helical" evidence="6">
    <location>
        <begin position="5"/>
        <end position="27"/>
    </location>
</feature>
<feature type="transmembrane region" description="Helical" evidence="6">
    <location>
        <begin position="143"/>
        <end position="171"/>
    </location>
</feature>
<keyword evidence="6" id="KW-1003">Cell membrane</keyword>
<keyword evidence="3 6" id="KW-0812">Transmembrane</keyword>
<evidence type="ECO:0000256" key="4">
    <source>
        <dbReference type="ARBA" id="ARBA00022989"/>
    </source>
</evidence>
<dbReference type="EMBL" id="AP023367">
    <property type="protein sequence ID" value="BCJ96289.1"/>
    <property type="molecule type" value="Genomic_DNA"/>
</dbReference>
<evidence type="ECO:0000256" key="6">
    <source>
        <dbReference type="RuleBase" id="RU363041"/>
    </source>
</evidence>
<dbReference type="KEGG" id="acel:acsn021_38580"/>
<keyword evidence="4 6" id="KW-1133">Transmembrane helix</keyword>
<gene>
    <name evidence="7" type="ORF">acsn021_38580</name>
</gene>
<evidence type="ECO:0000256" key="2">
    <source>
        <dbReference type="ARBA" id="ARBA00009142"/>
    </source>
</evidence>
<organism evidence="7 8">
    <name type="scientific">Anaerocolumna cellulosilytica</name>
    <dbReference type="NCBI Taxonomy" id="433286"/>
    <lineage>
        <taxon>Bacteria</taxon>
        <taxon>Bacillati</taxon>
        <taxon>Bacillota</taxon>
        <taxon>Clostridia</taxon>
        <taxon>Lachnospirales</taxon>
        <taxon>Lachnospiraceae</taxon>
        <taxon>Anaerocolumna</taxon>
    </lineage>
</organism>